<evidence type="ECO:0000256" key="4">
    <source>
        <dbReference type="ARBA" id="ARBA00023163"/>
    </source>
</evidence>
<reference evidence="6 7" key="1">
    <citation type="submission" date="2023-03" db="EMBL/GenBank/DDBJ databases">
        <title>Draft assemblies of triclosan tolerant bacteria isolated from returned activated sludge.</title>
        <authorList>
            <person name="Van Hamelsveld S."/>
        </authorList>
    </citation>
    <scope>NUCLEOTIDE SEQUENCE [LARGE SCALE GENOMIC DNA]</scope>
    <source>
        <strain evidence="6 7">GW210010_S58</strain>
    </source>
</reference>
<evidence type="ECO:0000259" key="5">
    <source>
        <dbReference type="PROSITE" id="PS50931"/>
    </source>
</evidence>
<evidence type="ECO:0000313" key="6">
    <source>
        <dbReference type="EMBL" id="MDF3831485.1"/>
    </source>
</evidence>
<dbReference type="EMBL" id="JARJLM010000011">
    <property type="protein sequence ID" value="MDF3831485.1"/>
    <property type="molecule type" value="Genomic_DNA"/>
</dbReference>
<dbReference type="PANTHER" id="PTHR30346">
    <property type="entry name" value="TRANSCRIPTIONAL DUAL REGULATOR HCAR-RELATED"/>
    <property type="match status" value="1"/>
</dbReference>
<dbReference type="PANTHER" id="PTHR30346:SF28">
    <property type="entry name" value="HTH-TYPE TRANSCRIPTIONAL REGULATOR CYNR"/>
    <property type="match status" value="1"/>
</dbReference>
<gene>
    <name evidence="6" type="ORF">P3W85_00685</name>
</gene>
<accession>A0ABT6AFW1</accession>
<dbReference type="Proteomes" id="UP001216674">
    <property type="component" value="Unassembled WGS sequence"/>
</dbReference>
<dbReference type="InterPro" id="IPR005119">
    <property type="entry name" value="LysR_subst-bd"/>
</dbReference>
<evidence type="ECO:0000313" key="7">
    <source>
        <dbReference type="Proteomes" id="UP001216674"/>
    </source>
</evidence>
<dbReference type="InterPro" id="IPR036390">
    <property type="entry name" value="WH_DNA-bd_sf"/>
</dbReference>
<dbReference type="PROSITE" id="PS50931">
    <property type="entry name" value="HTH_LYSR"/>
    <property type="match status" value="1"/>
</dbReference>
<organism evidence="6 7">
    <name type="scientific">Cupriavidus basilensis</name>
    <dbReference type="NCBI Taxonomy" id="68895"/>
    <lineage>
        <taxon>Bacteria</taxon>
        <taxon>Pseudomonadati</taxon>
        <taxon>Pseudomonadota</taxon>
        <taxon>Betaproteobacteria</taxon>
        <taxon>Burkholderiales</taxon>
        <taxon>Burkholderiaceae</taxon>
        <taxon>Cupriavidus</taxon>
    </lineage>
</organism>
<dbReference type="Gene3D" id="3.40.190.10">
    <property type="entry name" value="Periplasmic binding protein-like II"/>
    <property type="match status" value="2"/>
</dbReference>
<keyword evidence="4" id="KW-0804">Transcription</keyword>
<comment type="caution">
    <text evidence="6">The sequence shown here is derived from an EMBL/GenBank/DDBJ whole genome shotgun (WGS) entry which is preliminary data.</text>
</comment>
<dbReference type="SUPFAM" id="SSF46785">
    <property type="entry name" value="Winged helix' DNA-binding domain"/>
    <property type="match status" value="1"/>
</dbReference>
<sequence length="291" mass="32013">METAYLKAFALVVETGSLAEAARRLDVTPAAISQQIQVLERELGSKLLGRAGRTVAPTESGSRLAERCISLLREVDSLRGWVNQADEIRELRIGTINTALHSLLPDALARFTAEHPRVSVYIQSAMSGELYDAVKRSELDAAVCLHPPFPMPKAIAWELLRQEPLVVLAAERDRKADPHELLRTRPLIRYDRTLGGGKQADAYLRKAGISPSQERFELSSLLAIAMMVDRGLGVSLVPDIASPLTSALHIAKLSLPSEPEPRRFGVLWRRTSSRASLIGSFLEQARLAARL</sequence>
<dbReference type="InterPro" id="IPR036388">
    <property type="entry name" value="WH-like_DNA-bd_sf"/>
</dbReference>
<dbReference type="InterPro" id="IPR000847">
    <property type="entry name" value="LysR_HTH_N"/>
</dbReference>
<feature type="domain" description="HTH lysR-type" evidence="5">
    <location>
        <begin position="1"/>
        <end position="58"/>
    </location>
</feature>
<protein>
    <submittedName>
        <fullName evidence="6">LysR substrate-binding domain-containing protein</fullName>
    </submittedName>
</protein>
<dbReference type="Pfam" id="PF00126">
    <property type="entry name" value="HTH_1"/>
    <property type="match status" value="1"/>
</dbReference>
<keyword evidence="2" id="KW-0805">Transcription regulation</keyword>
<keyword evidence="7" id="KW-1185">Reference proteome</keyword>
<evidence type="ECO:0000256" key="3">
    <source>
        <dbReference type="ARBA" id="ARBA00023125"/>
    </source>
</evidence>
<dbReference type="RefSeq" id="WP_276263356.1">
    <property type="nucleotide sequence ID" value="NZ_JARJLM010000011.1"/>
</dbReference>
<comment type="similarity">
    <text evidence="1">Belongs to the LysR transcriptional regulatory family.</text>
</comment>
<evidence type="ECO:0000256" key="2">
    <source>
        <dbReference type="ARBA" id="ARBA00023015"/>
    </source>
</evidence>
<keyword evidence="3" id="KW-0238">DNA-binding</keyword>
<dbReference type="Pfam" id="PF03466">
    <property type="entry name" value="LysR_substrate"/>
    <property type="match status" value="1"/>
</dbReference>
<dbReference type="Gene3D" id="1.10.10.10">
    <property type="entry name" value="Winged helix-like DNA-binding domain superfamily/Winged helix DNA-binding domain"/>
    <property type="match status" value="1"/>
</dbReference>
<proteinExistence type="inferred from homology"/>
<evidence type="ECO:0000256" key="1">
    <source>
        <dbReference type="ARBA" id="ARBA00009437"/>
    </source>
</evidence>
<dbReference type="SUPFAM" id="SSF53850">
    <property type="entry name" value="Periplasmic binding protein-like II"/>
    <property type="match status" value="1"/>
</dbReference>
<name>A0ABT6AFW1_9BURK</name>